<keyword evidence="1" id="KW-1185">Reference proteome</keyword>
<accession>A0A6P5WFW9</accession>
<dbReference type="RefSeq" id="XP_022591770.2">
    <property type="nucleotide sequence ID" value="XM_022732503.2"/>
</dbReference>
<protein>
    <submittedName>
        <fullName evidence="2">Uncharacterized protein LOC34619199</fullName>
    </submittedName>
</protein>
<organism evidence="1 2">
    <name type="scientific">Cyclospora cayetanensis</name>
    <dbReference type="NCBI Taxonomy" id="88456"/>
    <lineage>
        <taxon>Eukaryota</taxon>
        <taxon>Sar</taxon>
        <taxon>Alveolata</taxon>
        <taxon>Apicomplexa</taxon>
        <taxon>Conoidasida</taxon>
        <taxon>Coccidia</taxon>
        <taxon>Eucoccidiorida</taxon>
        <taxon>Eimeriorina</taxon>
        <taxon>Eimeriidae</taxon>
        <taxon>Cyclospora</taxon>
    </lineage>
</organism>
<dbReference type="AlphaFoldDB" id="A0A6P5WFW9"/>
<sequence>MTSITQRLSFWLFGSESPPQVPHPPEITPIILEARLMLNLRVPLKGDPTREEIIDMVNASVTDEELQAHALMAMKENLGMEFDRKINPHMPEPKYYERKMA</sequence>
<dbReference type="GeneID" id="34619199"/>
<name>A0A6P5WFW9_9EIME</name>
<gene>
    <name evidence="2" type="primary">LOC34619199</name>
</gene>
<evidence type="ECO:0000313" key="1">
    <source>
        <dbReference type="Proteomes" id="UP000515125"/>
    </source>
</evidence>
<reference evidence="2" key="1">
    <citation type="submission" date="2025-08" db="UniProtKB">
        <authorList>
            <consortium name="RefSeq"/>
        </authorList>
    </citation>
    <scope>IDENTIFICATION</scope>
</reference>
<dbReference type="Proteomes" id="UP000515125">
    <property type="component" value="Unplaced"/>
</dbReference>
<evidence type="ECO:0000313" key="2">
    <source>
        <dbReference type="RefSeq" id="XP_022591770.2"/>
    </source>
</evidence>
<proteinExistence type="predicted"/>
<dbReference type="OrthoDB" id="332037at2759"/>